<dbReference type="Proteomes" id="UP000186817">
    <property type="component" value="Unassembled WGS sequence"/>
</dbReference>
<dbReference type="GO" id="GO:0003723">
    <property type="term" value="F:RNA binding"/>
    <property type="evidence" value="ECO:0007669"/>
    <property type="project" value="UniProtKB-UniRule"/>
</dbReference>
<feature type="region of interest" description="Disordered" evidence="2">
    <location>
        <begin position="232"/>
        <end position="280"/>
    </location>
</feature>
<dbReference type="PROSITE" id="PS50084">
    <property type="entry name" value="KH_TYPE_1"/>
    <property type="match status" value="2"/>
</dbReference>
<evidence type="ECO:0000256" key="1">
    <source>
        <dbReference type="ARBA" id="ARBA00022737"/>
    </source>
</evidence>
<accession>A0A1Q9CR23</accession>
<evidence type="ECO:0000256" key="3">
    <source>
        <dbReference type="SAM" id="Phobius"/>
    </source>
</evidence>
<sequence length="561" mass="60467">MPESLPAEMSAFIWHEKESRRTAHQRRKQEREVKAQQTQAFLSNVTSGVEPPPFDLVLDQSERRLHVPSSCMGMVIGKKGEHLKSIEKDFKVTVKIEKDDASSDSILLVSGSSAAEVAAAVKALDFDSKILEVPKEIAGWVCGKAGRHLKLIREMTGVAVLSMKDSASEDQGEAQGDGANPSRCSLEIKGLRENVEDAAMCMEAHMSYHSVFQEMEQVEKELDQRIADARGRLSRRAVSSQAGTGASQARSDSRGAKGRSKSPGKQPKGGAGPSPAAKQVRTGRIWAGAAEGSAANPVRAAKGRGRGRGFSSAIGAKLLLEETRPQLQLCSAVCRAQGGTQKVALRRVPTLSRATRNFSEFSASDGQQLEVLEQDVTGEFFRVRAVGAKRYRGEGVTAVAEGWIRHVYLDWQSGVSLPPPRMPPAFLAEGESFFDGVGAASTGNWKASAMAQTVIATQQDAAVSEEDCCKQDRQPSVYELLDELISFDRSTLTKILAVCASTLLLVSSILIYQEVAAGRTDLAMIYGGFFLLVIGLVASVAFVLHETSQLEAVQTAEKKGE</sequence>
<dbReference type="InterPro" id="IPR036612">
    <property type="entry name" value="KH_dom_type_1_sf"/>
</dbReference>
<evidence type="ECO:0000313" key="4">
    <source>
        <dbReference type="EMBL" id="OLP85376.1"/>
    </source>
</evidence>
<dbReference type="EMBL" id="LSRX01000980">
    <property type="protein sequence ID" value="OLP85376.1"/>
    <property type="molecule type" value="Genomic_DNA"/>
</dbReference>
<dbReference type="Pfam" id="PF00013">
    <property type="entry name" value="KH_1"/>
    <property type="match status" value="2"/>
</dbReference>
<dbReference type="InterPro" id="IPR004088">
    <property type="entry name" value="KH_dom_type_1"/>
</dbReference>
<evidence type="ECO:0000313" key="5">
    <source>
        <dbReference type="Proteomes" id="UP000186817"/>
    </source>
</evidence>
<evidence type="ECO:0000256" key="2">
    <source>
        <dbReference type="SAM" id="MobiDB-lite"/>
    </source>
</evidence>
<feature type="region of interest" description="Disordered" evidence="2">
    <location>
        <begin position="288"/>
        <end position="307"/>
    </location>
</feature>
<proteinExistence type="predicted"/>
<keyword evidence="3" id="KW-0472">Membrane</keyword>
<dbReference type="CDD" id="cd00105">
    <property type="entry name" value="KH-I"/>
    <property type="match status" value="1"/>
</dbReference>
<name>A0A1Q9CR23_SYMMI</name>
<dbReference type="OrthoDB" id="422593at2759"/>
<reference evidence="4 5" key="1">
    <citation type="submission" date="2016-02" db="EMBL/GenBank/DDBJ databases">
        <title>Genome analysis of coral dinoflagellate symbionts highlights evolutionary adaptations to a symbiotic lifestyle.</title>
        <authorList>
            <person name="Aranda M."/>
            <person name="Li Y."/>
            <person name="Liew Y.J."/>
            <person name="Baumgarten S."/>
            <person name="Simakov O."/>
            <person name="Wilson M."/>
            <person name="Piel J."/>
            <person name="Ashoor H."/>
            <person name="Bougouffa S."/>
            <person name="Bajic V.B."/>
            <person name="Ryu T."/>
            <person name="Ravasi T."/>
            <person name="Bayer T."/>
            <person name="Micklem G."/>
            <person name="Kim H."/>
            <person name="Bhak J."/>
            <person name="Lajeunesse T.C."/>
            <person name="Voolstra C.R."/>
        </authorList>
    </citation>
    <scope>NUCLEOTIDE SEQUENCE [LARGE SCALE GENOMIC DNA]</scope>
    <source>
        <strain evidence="4 5">CCMP2467</strain>
    </source>
</reference>
<keyword evidence="5" id="KW-1185">Reference proteome</keyword>
<feature type="transmembrane region" description="Helical" evidence="3">
    <location>
        <begin position="495"/>
        <end position="512"/>
    </location>
</feature>
<dbReference type="SUPFAM" id="SSF54791">
    <property type="entry name" value="Eukaryotic type KH-domain (KH-domain type I)"/>
    <property type="match status" value="2"/>
</dbReference>
<dbReference type="AlphaFoldDB" id="A0A1Q9CR23"/>
<protein>
    <submittedName>
        <fullName evidence="4">Fragile X mental retardation syndrome-related protein 1</fullName>
    </submittedName>
</protein>
<dbReference type="Gene3D" id="3.30.1370.10">
    <property type="entry name" value="K Homology domain, type 1"/>
    <property type="match status" value="2"/>
</dbReference>
<keyword evidence="1" id="KW-0677">Repeat</keyword>
<organism evidence="4 5">
    <name type="scientific">Symbiodinium microadriaticum</name>
    <name type="common">Dinoflagellate</name>
    <name type="synonym">Zooxanthella microadriatica</name>
    <dbReference type="NCBI Taxonomy" id="2951"/>
    <lineage>
        <taxon>Eukaryota</taxon>
        <taxon>Sar</taxon>
        <taxon>Alveolata</taxon>
        <taxon>Dinophyceae</taxon>
        <taxon>Suessiales</taxon>
        <taxon>Symbiodiniaceae</taxon>
        <taxon>Symbiodinium</taxon>
    </lineage>
</organism>
<feature type="compositionally biased region" description="Polar residues" evidence="2">
    <location>
        <begin position="237"/>
        <end position="250"/>
    </location>
</feature>
<dbReference type="PANTHER" id="PTHR10288">
    <property type="entry name" value="KH DOMAIN CONTAINING RNA BINDING PROTEIN"/>
    <property type="match status" value="1"/>
</dbReference>
<comment type="caution">
    <text evidence="4">The sequence shown here is derived from an EMBL/GenBank/DDBJ whole genome shotgun (WGS) entry which is preliminary data.</text>
</comment>
<feature type="transmembrane region" description="Helical" evidence="3">
    <location>
        <begin position="524"/>
        <end position="544"/>
    </location>
</feature>
<keyword evidence="3" id="KW-1133">Transmembrane helix</keyword>
<gene>
    <name evidence="4" type="primary">Fmr1</name>
    <name evidence="4" type="ORF">AK812_SmicGene33644</name>
</gene>
<dbReference type="SMART" id="SM00322">
    <property type="entry name" value="KH"/>
    <property type="match status" value="2"/>
</dbReference>
<keyword evidence="3" id="KW-0812">Transmembrane</keyword>
<dbReference type="InterPro" id="IPR004087">
    <property type="entry name" value="KH_dom"/>
</dbReference>